<dbReference type="AlphaFoldDB" id="A0A812LDZ2"/>
<proteinExistence type="predicted"/>
<dbReference type="OrthoDB" id="1645289at2759"/>
<sequence>MEPPPELRATLHMQPDEDSFFKAKLDQLQQTLPFGSRKTKAFVFTGISLEQLPDYTIKANQKEYV</sequence>
<dbReference type="EMBL" id="CAJNIZ010005475">
    <property type="protein sequence ID" value="CAE7242103.1"/>
    <property type="molecule type" value="Genomic_DNA"/>
</dbReference>
<evidence type="ECO:0000313" key="1">
    <source>
        <dbReference type="EMBL" id="CAE7242103.1"/>
    </source>
</evidence>
<accession>A0A812LDZ2</accession>
<gene>
    <name evidence="1" type="primary">GIP</name>
    <name evidence="1" type="ORF">SPIL2461_LOCUS4241</name>
</gene>
<reference evidence="1" key="1">
    <citation type="submission" date="2021-02" db="EMBL/GenBank/DDBJ databases">
        <authorList>
            <person name="Dougan E. K."/>
            <person name="Rhodes N."/>
            <person name="Thang M."/>
            <person name="Chan C."/>
        </authorList>
    </citation>
    <scope>NUCLEOTIDE SEQUENCE</scope>
</reference>
<feature type="non-terminal residue" evidence="1">
    <location>
        <position position="65"/>
    </location>
</feature>
<keyword evidence="2" id="KW-1185">Reference proteome</keyword>
<organism evidence="1 2">
    <name type="scientific">Symbiodinium pilosum</name>
    <name type="common">Dinoflagellate</name>
    <dbReference type="NCBI Taxonomy" id="2952"/>
    <lineage>
        <taxon>Eukaryota</taxon>
        <taxon>Sar</taxon>
        <taxon>Alveolata</taxon>
        <taxon>Dinophyceae</taxon>
        <taxon>Suessiales</taxon>
        <taxon>Symbiodiniaceae</taxon>
        <taxon>Symbiodinium</taxon>
    </lineage>
</organism>
<dbReference type="Proteomes" id="UP000649617">
    <property type="component" value="Unassembled WGS sequence"/>
</dbReference>
<comment type="caution">
    <text evidence="1">The sequence shown here is derived from an EMBL/GenBank/DDBJ whole genome shotgun (WGS) entry which is preliminary data.</text>
</comment>
<name>A0A812LDZ2_SYMPI</name>
<protein>
    <submittedName>
        <fullName evidence="1">GIP protein</fullName>
    </submittedName>
</protein>
<evidence type="ECO:0000313" key="2">
    <source>
        <dbReference type="Proteomes" id="UP000649617"/>
    </source>
</evidence>